<dbReference type="GO" id="GO:0015074">
    <property type="term" value="P:DNA integration"/>
    <property type="evidence" value="ECO:0007669"/>
    <property type="project" value="UniProtKB-KW"/>
</dbReference>
<reference evidence="8 9" key="1">
    <citation type="submission" date="2018-05" db="EMBL/GenBank/DDBJ databases">
        <title>Streptomyces venezuelae.</title>
        <authorList>
            <person name="Kim W."/>
            <person name="Lee N."/>
            <person name="Cho B.-K."/>
        </authorList>
    </citation>
    <scope>NUCLEOTIDE SEQUENCE [LARGE SCALE GENOMIC DNA]</scope>
    <source>
        <strain evidence="8 9">ATCC 21782</strain>
    </source>
</reference>
<dbReference type="Proteomes" id="UP000325211">
    <property type="component" value="Chromosome"/>
</dbReference>
<dbReference type="InterPro" id="IPR050090">
    <property type="entry name" value="Tyrosine_recombinase_XerCD"/>
</dbReference>
<evidence type="ECO:0000256" key="2">
    <source>
        <dbReference type="ARBA" id="ARBA00022908"/>
    </source>
</evidence>
<dbReference type="InterPro" id="IPR011010">
    <property type="entry name" value="DNA_brk_join_enz"/>
</dbReference>
<dbReference type="InterPro" id="IPR002104">
    <property type="entry name" value="Integrase_catalytic"/>
</dbReference>
<protein>
    <submittedName>
        <fullName evidence="8">Integrase</fullName>
    </submittedName>
</protein>
<dbReference type="EMBL" id="CP029190">
    <property type="protein sequence ID" value="QES47581.1"/>
    <property type="molecule type" value="Genomic_DNA"/>
</dbReference>
<accession>A0A5P2D2M3</accession>
<organism evidence="8 9">
    <name type="scientific">Streptomyces venezuelae</name>
    <dbReference type="NCBI Taxonomy" id="54571"/>
    <lineage>
        <taxon>Bacteria</taxon>
        <taxon>Bacillati</taxon>
        <taxon>Actinomycetota</taxon>
        <taxon>Actinomycetes</taxon>
        <taxon>Kitasatosporales</taxon>
        <taxon>Streptomycetaceae</taxon>
        <taxon>Streptomyces</taxon>
    </lineage>
</organism>
<feature type="domain" description="Core-binding (CB)" evidence="7">
    <location>
        <begin position="40"/>
        <end position="131"/>
    </location>
</feature>
<dbReference type="PROSITE" id="PS51900">
    <property type="entry name" value="CB"/>
    <property type="match status" value="1"/>
</dbReference>
<dbReference type="AlphaFoldDB" id="A0A5P2D2M3"/>
<dbReference type="InterPro" id="IPR044068">
    <property type="entry name" value="CB"/>
</dbReference>
<dbReference type="InterPro" id="IPR013762">
    <property type="entry name" value="Integrase-like_cat_sf"/>
</dbReference>
<dbReference type="PROSITE" id="PS51898">
    <property type="entry name" value="TYR_RECOMBINASE"/>
    <property type="match status" value="1"/>
</dbReference>
<comment type="similarity">
    <text evidence="1">Belongs to the 'phage' integrase family.</text>
</comment>
<evidence type="ECO:0000259" key="7">
    <source>
        <dbReference type="PROSITE" id="PS51900"/>
    </source>
</evidence>
<dbReference type="OrthoDB" id="4020134at2"/>
<dbReference type="Pfam" id="PF02899">
    <property type="entry name" value="Phage_int_SAM_1"/>
    <property type="match status" value="1"/>
</dbReference>
<dbReference type="Gene3D" id="1.10.150.130">
    <property type="match status" value="1"/>
</dbReference>
<evidence type="ECO:0000256" key="5">
    <source>
        <dbReference type="PROSITE-ProRule" id="PRU01248"/>
    </source>
</evidence>
<name>A0A5P2D2M3_STRVZ</name>
<gene>
    <name evidence="8" type="ORF">DEJ50_06820</name>
</gene>
<evidence type="ECO:0000313" key="9">
    <source>
        <dbReference type="Proteomes" id="UP000325211"/>
    </source>
</evidence>
<dbReference type="Gene3D" id="1.10.443.10">
    <property type="entry name" value="Intergrase catalytic core"/>
    <property type="match status" value="1"/>
</dbReference>
<keyword evidence="2" id="KW-0229">DNA integration</keyword>
<proteinExistence type="inferred from homology"/>
<dbReference type="PANTHER" id="PTHR30349:SF64">
    <property type="entry name" value="PROPHAGE INTEGRASE INTD-RELATED"/>
    <property type="match status" value="1"/>
</dbReference>
<sequence length="492" mass="54645">MEIFFTDPDALEAAGVSDATKALARHGLHAGAPFILSDDGSYDIQLNRFLWSLPTLGVRSAHSWRAYALDLLTWGRFLQEHRGKTLWHADRDDVTAFHRARRVSPDPTQVVSASTWNRGVAALDKFYTWAVDEALVERTPFKHYEGSRRTGSGQQVRVRNNRAAEKAAKRGNVKFLSVPRYAAFRDIGLRGQLRTGTADSSFRGRNAERNVVMAELLVTTGLRIEEAASLCWPELPALDSQRNAKSVPFDLAPPTAKRDKGRKILLPHRVLRAVADYVEIERSLMLDRWRARGCPLPAGAVVGSQADRRGVRVPMKDGKLRRVPWSRLPPALRSRLYLVDDQGRALGPACVWLGQEGRPVSLSAWESVFVRASERCRTCGIDVDATPHVLRHTFAVHLLSALIQEQIGSVEKGEMSDGVYRRIIGDPLDHLRRLLGHSSITTTYIYLGCIDQAQALIDGAVDAWTSAVVDTAHHVSHEIDNSSTQAPGANPW</sequence>
<dbReference type="GO" id="GO:0006310">
    <property type="term" value="P:DNA recombination"/>
    <property type="evidence" value="ECO:0007669"/>
    <property type="project" value="UniProtKB-KW"/>
</dbReference>
<dbReference type="GO" id="GO:0003677">
    <property type="term" value="F:DNA binding"/>
    <property type="evidence" value="ECO:0007669"/>
    <property type="project" value="UniProtKB-UniRule"/>
</dbReference>
<dbReference type="PANTHER" id="PTHR30349">
    <property type="entry name" value="PHAGE INTEGRASE-RELATED"/>
    <property type="match status" value="1"/>
</dbReference>
<evidence type="ECO:0000256" key="1">
    <source>
        <dbReference type="ARBA" id="ARBA00008857"/>
    </source>
</evidence>
<evidence type="ECO:0000313" key="8">
    <source>
        <dbReference type="EMBL" id="QES47581.1"/>
    </source>
</evidence>
<dbReference type="InterPro" id="IPR010998">
    <property type="entry name" value="Integrase_recombinase_N"/>
</dbReference>
<dbReference type="RefSeq" id="WP_150206693.1">
    <property type="nucleotide sequence ID" value="NZ_CP029190.1"/>
</dbReference>
<evidence type="ECO:0000259" key="6">
    <source>
        <dbReference type="PROSITE" id="PS51898"/>
    </source>
</evidence>
<dbReference type="SUPFAM" id="SSF56349">
    <property type="entry name" value="DNA breaking-rejoining enzymes"/>
    <property type="match status" value="2"/>
</dbReference>
<evidence type="ECO:0000256" key="4">
    <source>
        <dbReference type="ARBA" id="ARBA00023172"/>
    </source>
</evidence>
<evidence type="ECO:0000256" key="3">
    <source>
        <dbReference type="ARBA" id="ARBA00023125"/>
    </source>
</evidence>
<feature type="domain" description="Tyr recombinase" evidence="6">
    <location>
        <begin position="171"/>
        <end position="462"/>
    </location>
</feature>
<keyword evidence="3 5" id="KW-0238">DNA-binding</keyword>
<keyword evidence="4" id="KW-0233">DNA recombination</keyword>
<dbReference type="InterPro" id="IPR004107">
    <property type="entry name" value="Integrase_SAM-like_N"/>
</dbReference>